<organism evidence="5 6">
    <name type="scientific">Phyllotreta striolata</name>
    <name type="common">Striped flea beetle</name>
    <name type="synonym">Crioceris striolata</name>
    <dbReference type="NCBI Taxonomy" id="444603"/>
    <lineage>
        <taxon>Eukaryota</taxon>
        <taxon>Metazoa</taxon>
        <taxon>Ecdysozoa</taxon>
        <taxon>Arthropoda</taxon>
        <taxon>Hexapoda</taxon>
        <taxon>Insecta</taxon>
        <taxon>Pterygota</taxon>
        <taxon>Neoptera</taxon>
        <taxon>Endopterygota</taxon>
        <taxon>Coleoptera</taxon>
        <taxon>Polyphaga</taxon>
        <taxon>Cucujiformia</taxon>
        <taxon>Chrysomeloidea</taxon>
        <taxon>Chrysomelidae</taxon>
        <taxon>Galerucinae</taxon>
        <taxon>Alticini</taxon>
        <taxon>Phyllotreta</taxon>
    </lineage>
</organism>
<keyword evidence="6" id="KW-1185">Reference proteome</keyword>
<keyword evidence="2" id="KW-0479">Metal-binding</keyword>
<dbReference type="EMBL" id="OU900106">
    <property type="protein sequence ID" value="CAG9857355.1"/>
    <property type="molecule type" value="Genomic_DNA"/>
</dbReference>
<dbReference type="Gene3D" id="2.20.25.10">
    <property type="match status" value="1"/>
</dbReference>
<evidence type="ECO:0008006" key="7">
    <source>
        <dbReference type="Google" id="ProtNLM"/>
    </source>
</evidence>
<dbReference type="AlphaFoldDB" id="A0A9N9TL48"/>
<proteinExistence type="inferred from homology"/>
<dbReference type="Proteomes" id="UP001153712">
    <property type="component" value="Chromosome 13"/>
</dbReference>
<gene>
    <name evidence="5" type="ORF">PHYEVI_LOCUS3760</name>
</gene>
<dbReference type="PROSITE" id="PS01030">
    <property type="entry name" value="RNA_POL_M_15KD"/>
    <property type="match status" value="1"/>
</dbReference>
<keyword evidence="4" id="KW-0804">Transcription</keyword>
<evidence type="ECO:0000313" key="6">
    <source>
        <dbReference type="Proteomes" id="UP001153712"/>
    </source>
</evidence>
<evidence type="ECO:0000256" key="2">
    <source>
        <dbReference type="ARBA" id="ARBA00022723"/>
    </source>
</evidence>
<name>A0A9N9TL48_PHYSR</name>
<dbReference type="InterPro" id="IPR019761">
    <property type="entry name" value="DNA-dir_RNA_pol-M_15_CS"/>
</dbReference>
<evidence type="ECO:0000256" key="4">
    <source>
        <dbReference type="ARBA" id="ARBA00023163"/>
    </source>
</evidence>
<dbReference type="OrthoDB" id="10056816at2759"/>
<reference evidence="5" key="1">
    <citation type="submission" date="2022-01" db="EMBL/GenBank/DDBJ databases">
        <authorList>
            <person name="King R."/>
        </authorList>
    </citation>
    <scope>NUCLEOTIDE SEQUENCE</scope>
</reference>
<keyword evidence="3" id="KW-0862">Zinc</keyword>
<evidence type="ECO:0000256" key="3">
    <source>
        <dbReference type="ARBA" id="ARBA00022833"/>
    </source>
</evidence>
<accession>A0A9N9TL48</accession>
<dbReference type="SUPFAM" id="SSF57783">
    <property type="entry name" value="Zinc beta-ribbon"/>
    <property type="match status" value="1"/>
</dbReference>
<evidence type="ECO:0000313" key="5">
    <source>
        <dbReference type="EMBL" id="CAG9857355.1"/>
    </source>
</evidence>
<comment type="similarity">
    <text evidence="1">Belongs to the archaeal RpoM/eukaryotic RPA12/RPB9/RPC11 RNA polymerase family.</text>
</comment>
<dbReference type="GO" id="GO:0046872">
    <property type="term" value="F:metal ion binding"/>
    <property type="evidence" value="ECO:0007669"/>
    <property type="project" value="UniProtKB-KW"/>
</dbReference>
<sequence length="183" mass="20735">MDSAFVRIPGFCPDCGSILPPLYEKGGLVCYTCSKTFTQNVESAFGSKRVTYTIHFNSREAKKKNVKEENNEEDEGPVVDRKCPKCGNEKMSYATLQLRFIRSFTTNLNEPVQREPSNDEIGEIFGDREHGENHPISQPFGVVVFFFRFDGFYGNVSGIEKTDRVAYQLCEIAKHQPKTDENG</sequence>
<evidence type="ECO:0000256" key="1">
    <source>
        <dbReference type="ARBA" id="ARBA00008925"/>
    </source>
</evidence>
<protein>
    <recommendedName>
        <fullName evidence="7">DNA-directed RNA polymerase M/15kDa subunit domain-containing protein</fullName>
    </recommendedName>
</protein>